<gene>
    <name evidence="3" type="ORF">SAMN05421740_11535</name>
</gene>
<dbReference type="AlphaFoldDB" id="A0A1H7UH74"/>
<accession>A0A1H7UH74</accession>
<evidence type="ECO:0000256" key="2">
    <source>
        <dbReference type="SAM" id="SignalP"/>
    </source>
</evidence>
<protein>
    <recommendedName>
        <fullName evidence="5">Chaperone of endosialidase</fullName>
    </recommendedName>
</protein>
<dbReference type="Proteomes" id="UP000198916">
    <property type="component" value="Unassembled WGS sequence"/>
</dbReference>
<keyword evidence="4" id="KW-1185">Reference proteome</keyword>
<evidence type="ECO:0000313" key="3">
    <source>
        <dbReference type="EMBL" id="SEL95607.1"/>
    </source>
</evidence>
<evidence type="ECO:0008006" key="5">
    <source>
        <dbReference type="Google" id="ProtNLM"/>
    </source>
</evidence>
<feature type="coiled-coil region" evidence="1">
    <location>
        <begin position="254"/>
        <end position="281"/>
    </location>
</feature>
<name>A0A1H7UH74_9SPHI</name>
<feature type="chain" id="PRO_5011760421" description="Chaperone of endosialidase" evidence="2">
    <location>
        <begin position="20"/>
        <end position="281"/>
    </location>
</feature>
<keyword evidence="2" id="KW-0732">Signal</keyword>
<organism evidence="3 4">
    <name type="scientific">Parapedobacter koreensis</name>
    <dbReference type="NCBI Taxonomy" id="332977"/>
    <lineage>
        <taxon>Bacteria</taxon>
        <taxon>Pseudomonadati</taxon>
        <taxon>Bacteroidota</taxon>
        <taxon>Sphingobacteriia</taxon>
        <taxon>Sphingobacteriales</taxon>
        <taxon>Sphingobacteriaceae</taxon>
        <taxon>Parapedobacter</taxon>
    </lineage>
</organism>
<sequence length="281" mass="30858">MKQFFLFSILCLWANIIIAQTSGTASSGAMGWRRVAYVAGSGGRSFGRVTVFTEGGDYQPIVTTIDWAHDWSSGAGIRVNSDSQTTQYWRAVRITDDGTNSYIEVNFATTINDVHLLLDNYGWRLATLYTGTLPAGGGTVRASANVARFGIEDKFIIRHNGNVGIGTASPQAKLAVNGAVLATEVKVKTDIAVPDYVFAPDYEVATLAEVEAYVKEHRHLPEIPSAADVEKDGLDLAKMNLLLLKKVEELTLHLIEKDKQLDDVHTRLNRLEEQNKSTDNQ</sequence>
<dbReference type="STRING" id="332977.SAMN05421740_11535"/>
<feature type="signal peptide" evidence="2">
    <location>
        <begin position="1"/>
        <end position="19"/>
    </location>
</feature>
<keyword evidence="1" id="KW-0175">Coiled coil</keyword>
<proteinExistence type="predicted"/>
<dbReference type="EMBL" id="FNZR01000015">
    <property type="protein sequence ID" value="SEL95607.1"/>
    <property type="molecule type" value="Genomic_DNA"/>
</dbReference>
<reference evidence="4" key="1">
    <citation type="submission" date="2016-10" db="EMBL/GenBank/DDBJ databases">
        <authorList>
            <person name="Varghese N."/>
            <person name="Submissions S."/>
        </authorList>
    </citation>
    <scope>NUCLEOTIDE SEQUENCE [LARGE SCALE GENOMIC DNA]</scope>
    <source>
        <strain evidence="4">Jip14</strain>
    </source>
</reference>
<evidence type="ECO:0000256" key="1">
    <source>
        <dbReference type="SAM" id="Coils"/>
    </source>
</evidence>
<evidence type="ECO:0000313" key="4">
    <source>
        <dbReference type="Proteomes" id="UP000198916"/>
    </source>
</evidence>
<dbReference type="OrthoDB" id="657976at2"/>
<dbReference type="RefSeq" id="WP_090609313.1">
    <property type="nucleotide sequence ID" value="NZ_FNZR01000015.1"/>
</dbReference>